<dbReference type="OrthoDB" id="7625761at2"/>
<evidence type="ECO:0000256" key="1">
    <source>
        <dbReference type="SAM" id="SignalP"/>
    </source>
</evidence>
<protein>
    <submittedName>
        <fullName evidence="2">DUF481 domain-containing protein</fullName>
    </submittedName>
</protein>
<comment type="caution">
    <text evidence="2">The sequence shown here is derived from an EMBL/GenBank/DDBJ whole genome shotgun (WGS) entry which is preliminary data.</text>
</comment>
<keyword evidence="1" id="KW-0732">Signal</keyword>
<feature type="signal peptide" evidence="1">
    <location>
        <begin position="1"/>
        <end position="19"/>
    </location>
</feature>
<evidence type="ECO:0000313" key="3">
    <source>
        <dbReference type="Proteomes" id="UP000318126"/>
    </source>
</evidence>
<proteinExistence type="predicted"/>
<feature type="chain" id="PRO_5022203770" evidence="1">
    <location>
        <begin position="20"/>
        <end position="250"/>
    </location>
</feature>
<sequence length="250" mass="28097">MFKAIAVLLFLTFPITTWALVPPDYQEPPSDFTAEIEAGFQLNTGNTESSSFNGRTKLVYDTSKTKQEATFKAYFAADDEKTTSEKYDIQLQSNYKLNSDWGGYVFGRGDFTSDRFGSYTQISTLSSGYGFDAISNLNTSLSLEVGPGYRYNMPIETESEPDPEANADIIIRTAIKFEQKLQEYTTLNADLTAEAGEDNSTLTLDMNYKNTLFQDWAFKIGVNVKYTDIVPEGTKQTDTITTFNLLYTFQ</sequence>
<name>A0A553JTQ9_SHEHA</name>
<dbReference type="Pfam" id="PF04338">
    <property type="entry name" value="DUF481"/>
    <property type="match status" value="1"/>
</dbReference>
<accession>A0A553JTQ9</accession>
<dbReference type="RefSeq" id="WP_143562941.1">
    <property type="nucleotide sequence ID" value="NZ_BMPL01000002.1"/>
</dbReference>
<gene>
    <name evidence="2" type="ORF">FN961_02375</name>
</gene>
<evidence type="ECO:0000313" key="2">
    <source>
        <dbReference type="EMBL" id="TRY15845.1"/>
    </source>
</evidence>
<organism evidence="2 3">
    <name type="scientific">Shewanella hanedai</name>
    <name type="common">Alteromonas hanedai</name>
    <dbReference type="NCBI Taxonomy" id="25"/>
    <lineage>
        <taxon>Bacteria</taxon>
        <taxon>Pseudomonadati</taxon>
        <taxon>Pseudomonadota</taxon>
        <taxon>Gammaproteobacteria</taxon>
        <taxon>Alteromonadales</taxon>
        <taxon>Shewanellaceae</taxon>
        <taxon>Shewanella</taxon>
    </lineage>
</organism>
<dbReference type="InterPro" id="IPR007433">
    <property type="entry name" value="DUF481"/>
</dbReference>
<dbReference type="AlphaFoldDB" id="A0A553JTQ9"/>
<dbReference type="Proteomes" id="UP000318126">
    <property type="component" value="Unassembled WGS sequence"/>
</dbReference>
<dbReference type="EMBL" id="VKGK01000002">
    <property type="protein sequence ID" value="TRY15845.1"/>
    <property type="molecule type" value="Genomic_DNA"/>
</dbReference>
<reference evidence="3" key="1">
    <citation type="submission" date="2019-07" db="EMBL/GenBank/DDBJ databases">
        <title>Shewanella sp. YLB-08 draft genomic sequence.</title>
        <authorList>
            <person name="Yu L."/>
        </authorList>
    </citation>
    <scope>NUCLEOTIDE SEQUENCE [LARGE SCALE GENOMIC DNA]</scope>
    <source>
        <strain evidence="3">JCM 20706</strain>
    </source>
</reference>
<keyword evidence="3" id="KW-1185">Reference proteome</keyword>